<evidence type="ECO:0000313" key="2">
    <source>
        <dbReference type="Proteomes" id="UP000623269"/>
    </source>
</evidence>
<dbReference type="EMBL" id="JAEAGR010000002">
    <property type="protein sequence ID" value="MBH1939929.1"/>
    <property type="molecule type" value="Genomic_DNA"/>
</dbReference>
<evidence type="ECO:0000313" key="1">
    <source>
        <dbReference type="EMBL" id="MBH1939929.1"/>
    </source>
</evidence>
<reference evidence="1" key="1">
    <citation type="submission" date="2020-12" db="EMBL/GenBank/DDBJ databases">
        <title>M. sibirica DSM 26468T genome.</title>
        <authorList>
            <person name="Thieme N."/>
            <person name="Rettenmaier R."/>
            <person name="Zverlov V."/>
            <person name="Liebl W."/>
        </authorList>
    </citation>
    <scope>NUCLEOTIDE SEQUENCE</scope>
    <source>
        <strain evidence="1">DSM 26468</strain>
    </source>
</reference>
<organism evidence="1 2">
    <name type="scientific">Mobilitalea sibirica</name>
    <dbReference type="NCBI Taxonomy" id="1462919"/>
    <lineage>
        <taxon>Bacteria</taxon>
        <taxon>Bacillati</taxon>
        <taxon>Bacillota</taxon>
        <taxon>Clostridia</taxon>
        <taxon>Lachnospirales</taxon>
        <taxon>Lachnospiraceae</taxon>
        <taxon>Mobilitalea</taxon>
    </lineage>
</organism>
<dbReference type="AlphaFoldDB" id="A0A8J7H0Z3"/>
<dbReference type="SUPFAM" id="SSF51735">
    <property type="entry name" value="NAD(P)-binding Rossmann-fold domains"/>
    <property type="match status" value="1"/>
</dbReference>
<name>A0A8J7H0Z3_9FIRM</name>
<comment type="caution">
    <text evidence="1">The sequence shown here is derived from an EMBL/GenBank/DDBJ whole genome shotgun (WGS) entry which is preliminary data.</text>
</comment>
<accession>A0A8J7H0Z3</accession>
<gene>
    <name evidence="1" type="ORF">I5677_03345</name>
</gene>
<proteinExistence type="predicted"/>
<keyword evidence="2" id="KW-1185">Reference proteome</keyword>
<protein>
    <submittedName>
        <fullName evidence="1">NAD-dependent epimerase/dehydratase family protein</fullName>
    </submittedName>
</protein>
<dbReference type="Proteomes" id="UP000623269">
    <property type="component" value="Unassembled WGS sequence"/>
</dbReference>
<dbReference type="Gene3D" id="3.40.50.720">
    <property type="entry name" value="NAD(P)-binding Rossmann-like Domain"/>
    <property type="match status" value="1"/>
</dbReference>
<sequence>MRRIKNIREADAVVHLAAIPMAYSHPNEENFQNNMIITYNILEAAAGFIKKAFVASSEFSNGIVFSKQNLNPRYVPHYLAMRR</sequence>
<dbReference type="InterPro" id="IPR036291">
    <property type="entry name" value="NAD(P)-bd_dom_sf"/>
</dbReference>